<dbReference type="PATRIC" id="fig|33881.3.peg.3285"/>
<evidence type="ECO:0000313" key="7">
    <source>
        <dbReference type="EMBL" id="KTR03389.1"/>
    </source>
</evidence>
<feature type="transmembrane region" description="Helical" evidence="6">
    <location>
        <begin position="23"/>
        <end position="44"/>
    </location>
</feature>
<comment type="caution">
    <text evidence="7">The sequence shown here is derived from an EMBL/GenBank/DDBJ whole genome shotgun (WGS) entry which is preliminary data.</text>
</comment>
<evidence type="ECO:0000313" key="8">
    <source>
        <dbReference type="Proteomes" id="UP000078252"/>
    </source>
</evidence>
<keyword evidence="2" id="KW-1003">Cell membrane</keyword>
<keyword evidence="3 6" id="KW-0812">Transmembrane</keyword>
<feature type="transmembrane region" description="Helical" evidence="6">
    <location>
        <begin position="285"/>
        <end position="307"/>
    </location>
</feature>
<evidence type="ECO:0000256" key="5">
    <source>
        <dbReference type="ARBA" id="ARBA00023136"/>
    </source>
</evidence>
<sequence length="344" mass="36513">MSETSSTDLAAPEGKRRPGLRRFLGKAVPIVFYVLLAVFLVLYLRSVDWAQLAEADWNWGWVAVATLISLGFRYWGVGIWFYLLRRLGATGLKGSGVTLTYVYAKSWMGRYIPGAATWIIGKVYFASKHGVSKARLGVSGLLEGALQIAATLALALVLLLVDPRTHQLDPWLIALMVAAFVGCVVCLIPQVFVWLIGLALRILRRKPLDDDVRPGLGTVLGGAGLYVAGAILSGSAYYFITLAVYPSLKGTDAAFVIGAASMASAISMLAVFAPGGLGVREGVQALLLSIVMPVPIALVVVVVTRVWSLGVDGLFLLCAAVPTWFRRGGAGDDAAVVHDGAPAA</sequence>
<proteinExistence type="predicted"/>
<dbReference type="AlphaFoldDB" id="A0A175RKT0"/>
<comment type="subcellular location">
    <subcellularLocation>
        <location evidence="1">Cell membrane</location>
        <topology evidence="1">Multi-pass membrane protein</topology>
    </subcellularLocation>
</comment>
<feature type="transmembrane region" description="Helical" evidence="6">
    <location>
        <begin position="141"/>
        <end position="161"/>
    </location>
</feature>
<feature type="transmembrane region" description="Helical" evidence="6">
    <location>
        <begin position="215"/>
        <end position="241"/>
    </location>
</feature>
<dbReference type="InterPro" id="IPR022791">
    <property type="entry name" value="L-PG_synthase/AglD"/>
</dbReference>
<feature type="transmembrane region" description="Helical" evidence="6">
    <location>
        <begin position="59"/>
        <end position="83"/>
    </location>
</feature>
<protein>
    <submittedName>
        <fullName evidence="7">Uncharacterized protein</fullName>
    </submittedName>
</protein>
<evidence type="ECO:0000256" key="1">
    <source>
        <dbReference type="ARBA" id="ARBA00004651"/>
    </source>
</evidence>
<accession>A0A175RKT0</accession>
<evidence type="ECO:0000256" key="6">
    <source>
        <dbReference type="SAM" id="Phobius"/>
    </source>
</evidence>
<evidence type="ECO:0000256" key="4">
    <source>
        <dbReference type="ARBA" id="ARBA00022989"/>
    </source>
</evidence>
<keyword evidence="4 6" id="KW-1133">Transmembrane helix</keyword>
<evidence type="ECO:0000256" key="2">
    <source>
        <dbReference type="ARBA" id="ARBA00022475"/>
    </source>
</evidence>
<dbReference type="Pfam" id="PF03706">
    <property type="entry name" value="LPG_synthase_TM"/>
    <property type="match status" value="1"/>
</dbReference>
<feature type="transmembrane region" description="Helical" evidence="6">
    <location>
        <begin position="253"/>
        <end position="273"/>
    </location>
</feature>
<dbReference type="STRING" id="33881.NS184_14090"/>
<dbReference type="RefSeq" id="WP_058726724.1">
    <property type="nucleotide sequence ID" value="NZ_LDQC01000083.1"/>
</dbReference>
<dbReference type="OrthoDB" id="320276at2"/>
<feature type="transmembrane region" description="Helical" evidence="6">
    <location>
        <begin position="173"/>
        <end position="203"/>
    </location>
</feature>
<reference evidence="7 8" key="1">
    <citation type="journal article" date="2016" name="Front. Microbiol.">
        <title>Genomic Resource of Rice Seed Associated Bacteria.</title>
        <authorList>
            <person name="Midha S."/>
            <person name="Bansal K."/>
            <person name="Sharma S."/>
            <person name="Kumar N."/>
            <person name="Patil P.P."/>
            <person name="Chaudhry V."/>
            <person name="Patil P.B."/>
        </authorList>
    </citation>
    <scope>NUCLEOTIDE SEQUENCE [LARGE SCALE GENOMIC DNA]</scope>
    <source>
        <strain evidence="7 8">NS184</strain>
    </source>
</reference>
<gene>
    <name evidence="7" type="ORF">NS184_14090</name>
</gene>
<dbReference type="Proteomes" id="UP000078252">
    <property type="component" value="Unassembled WGS sequence"/>
</dbReference>
<keyword evidence="5 6" id="KW-0472">Membrane</keyword>
<evidence type="ECO:0000256" key="3">
    <source>
        <dbReference type="ARBA" id="ARBA00022692"/>
    </source>
</evidence>
<name>A0A175RKT0_9MICO</name>
<dbReference type="EMBL" id="LDQC01000083">
    <property type="protein sequence ID" value="KTR03389.1"/>
    <property type="molecule type" value="Genomic_DNA"/>
</dbReference>
<dbReference type="GO" id="GO:0005886">
    <property type="term" value="C:plasma membrane"/>
    <property type="evidence" value="ECO:0007669"/>
    <property type="project" value="UniProtKB-SubCell"/>
</dbReference>
<organism evidence="7 8">
    <name type="scientific">Curtobacterium luteum</name>
    <dbReference type="NCBI Taxonomy" id="33881"/>
    <lineage>
        <taxon>Bacteria</taxon>
        <taxon>Bacillati</taxon>
        <taxon>Actinomycetota</taxon>
        <taxon>Actinomycetes</taxon>
        <taxon>Micrococcales</taxon>
        <taxon>Microbacteriaceae</taxon>
        <taxon>Curtobacterium</taxon>
    </lineage>
</organism>